<dbReference type="OrthoDB" id="2876406at2"/>
<dbReference type="Pfam" id="PF13346">
    <property type="entry name" value="ABC2_membrane_5"/>
    <property type="match status" value="1"/>
</dbReference>
<feature type="transmembrane region" description="Helical" evidence="1">
    <location>
        <begin position="38"/>
        <end position="57"/>
    </location>
</feature>
<reference evidence="2 3" key="1">
    <citation type="submission" date="2016-10" db="EMBL/GenBank/DDBJ databases">
        <authorList>
            <person name="de Groot N.N."/>
        </authorList>
    </citation>
    <scope>NUCLEOTIDE SEQUENCE [LARGE SCALE GENOMIC DNA]</scope>
    <source>
        <strain evidence="2 3">DSM 45514</strain>
    </source>
</reference>
<keyword evidence="3" id="KW-1185">Reference proteome</keyword>
<dbReference type="InterPro" id="IPR025699">
    <property type="entry name" value="ABC2_memb-like"/>
</dbReference>
<name>A0A1G6K6Y4_9BACL</name>
<feature type="transmembrane region" description="Helical" evidence="1">
    <location>
        <begin position="177"/>
        <end position="195"/>
    </location>
</feature>
<dbReference type="EMBL" id="FMZA01000005">
    <property type="protein sequence ID" value="SDC26683.1"/>
    <property type="molecule type" value="Genomic_DNA"/>
</dbReference>
<evidence type="ECO:0000313" key="2">
    <source>
        <dbReference type="EMBL" id="SDC26683.1"/>
    </source>
</evidence>
<feature type="transmembrane region" description="Helical" evidence="1">
    <location>
        <begin position="78"/>
        <end position="100"/>
    </location>
</feature>
<keyword evidence="1" id="KW-0812">Transmembrane</keyword>
<dbReference type="AlphaFoldDB" id="A0A1G6K6Y4"/>
<sequence>MAKVLRKDWLLLRPGLLFVSLTFGLLWNWLIWVDDPLAIHYSGSLLTLVFAFYLATMDGGSANMEAFWNSLPISRVELVGAKYLEGVLFAVGGYLLAWILQFPVRWIVYPDSLQFTPAEGLIGIATGLIGLAVFYGIDFWFHREIGSTMTAFIIALALSFLFNQYMDSALKEGNALWVLLFAFCVLLYGGSYQWAKWKYRRKDIG</sequence>
<protein>
    <submittedName>
        <fullName evidence="2">ABC-2 family transporter protein</fullName>
    </submittedName>
</protein>
<proteinExistence type="predicted"/>
<dbReference type="RefSeq" id="WP_091567253.1">
    <property type="nucleotide sequence ID" value="NZ_FMZA01000005.1"/>
</dbReference>
<dbReference type="Proteomes" id="UP000199387">
    <property type="component" value="Unassembled WGS sequence"/>
</dbReference>
<dbReference type="STRING" id="1236220.SAMN04488112_10598"/>
<feature type="transmembrane region" description="Helical" evidence="1">
    <location>
        <begin position="120"/>
        <end position="141"/>
    </location>
</feature>
<evidence type="ECO:0000256" key="1">
    <source>
        <dbReference type="SAM" id="Phobius"/>
    </source>
</evidence>
<organism evidence="2 3">
    <name type="scientific">Melghirimyces thermohalophilus</name>
    <dbReference type="NCBI Taxonomy" id="1236220"/>
    <lineage>
        <taxon>Bacteria</taxon>
        <taxon>Bacillati</taxon>
        <taxon>Bacillota</taxon>
        <taxon>Bacilli</taxon>
        <taxon>Bacillales</taxon>
        <taxon>Thermoactinomycetaceae</taxon>
        <taxon>Melghirimyces</taxon>
    </lineage>
</organism>
<gene>
    <name evidence="2" type="ORF">SAMN04488112_10598</name>
</gene>
<keyword evidence="1" id="KW-0472">Membrane</keyword>
<keyword evidence="1" id="KW-1133">Transmembrane helix</keyword>
<feature type="transmembrane region" description="Helical" evidence="1">
    <location>
        <begin position="12"/>
        <end position="32"/>
    </location>
</feature>
<evidence type="ECO:0000313" key="3">
    <source>
        <dbReference type="Proteomes" id="UP000199387"/>
    </source>
</evidence>
<accession>A0A1G6K6Y4</accession>
<feature type="transmembrane region" description="Helical" evidence="1">
    <location>
        <begin position="148"/>
        <end position="165"/>
    </location>
</feature>